<comment type="caution">
    <text evidence="1">The sequence shown here is derived from an EMBL/GenBank/DDBJ whole genome shotgun (WGS) entry which is preliminary data.</text>
</comment>
<organism evidence="1 2">
    <name type="scientific">Luteolibacter algae</name>
    <dbReference type="NCBI Taxonomy" id="454151"/>
    <lineage>
        <taxon>Bacteria</taxon>
        <taxon>Pseudomonadati</taxon>
        <taxon>Verrucomicrobiota</taxon>
        <taxon>Verrucomicrobiia</taxon>
        <taxon>Verrucomicrobiales</taxon>
        <taxon>Verrucomicrobiaceae</taxon>
        <taxon>Luteolibacter</taxon>
    </lineage>
</organism>
<name>A0ABW5D3W1_9BACT</name>
<proteinExistence type="predicted"/>
<sequence length="177" mass="19048">MKTTDLLFSSALVIGMFAAKATAQSGSGQGIEFLPAERQAPVGKAISDAEIKAQRKQAHFGGFAAPEDQRKGYELADYSDFLVVDGKYVILPKNSIIHLPDAHKGLLRSAPEGTLMSWSEFLNQYTGMVTTMDVSLDEVSGDKALNAEKMEIAAKAGLIVIAVYDRSPITVLRAKAQ</sequence>
<keyword evidence="2" id="KW-1185">Reference proteome</keyword>
<accession>A0ABW5D3W1</accession>
<protein>
    <submittedName>
        <fullName evidence="1">Uncharacterized protein</fullName>
    </submittedName>
</protein>
<reference evidence="2" key="1">
    <citation type="journal article" date="2019" name="Int. J. Syst. Evol. Microbiol.">
        <title>The Global Catalogue of Microorganisms (GCM) 10K type strain sequencing project: providing services to taxonomists for standard genome sequencing and annotation.</title>
        <authorList>
            <consortium name="The Broad Institute Genomics Platform"/>
            <consortium name="The Broad Institute Genome Sequencing Center for Infectious Disease"/>
            <person name="Wu L."/>
            <person name="Ma J."/>
        </authorList>
    </citation>
    <scope>NUCLEOTIDE SEQUENCE [LARGE SCALE GENOMIC DNA]</scope>
    <source>
        <strain evidence="2">CGMCC 4.7106</strain>
    </source>
</reference>
<evidence type="ECO:0000313" key="2">
    <source>
        <dbReference type="Proteomes" id="UP001597375"/>
    </source>
</evidence>
<gene>
    <name evidence="1" type="ORF">ACFSSA_03630</name>
</gene>
<dbReference type="EMBL" id="JBHUIT010000002">
    <property type="protein sequence ID" value="MFD2255757.1"/>
    <property type="molecule type" value="Genomic_DNA"/>
</dbReference>
<dbReference type="Proteomes" id="UP001597375">
    <property type="component" value="Unassembled WGS sequence"/>
</dbReference>
<dbReference type="RefSeq" id="WP_386818413.1">
    <property type="nucleotide sequence ID" value="NZ_JBHUIT010000002.1"/>
</dbReference>
<evidence type="ECO:0000313" key="1">
    <source>
        <dbReference type="EMBL" id="MFD2255757.1"/>
    </source>
</evidence>